<evidence type="ECO:0000256" key="9">
    <source>
        <dbReference type="ARBA" id="ARBA00023316"/>
    </source>
</evidence>
<comment type="similarity">
    <text evidence="10">Belongs to the MurCDEF family. MurF subfamily.</text>
</comment>
<comment type="caution">
    <text evidence="15">The sequence shown here is derived from an EMBL/GenBank/DDBJ whole genome shotgun (WGS) entry which is preliminary data.</text>
</comment>
<feature type="region of interest" description="Disordered" evidence="12">
    <location>
        <begin position="427"/>
        <end position="456"/>
    </location>
</feature>
<evidence type="ECO:0000313" key="15">
    <source>
        <dbReference type="EMBL" id="GAB96303.1"/>
    </source>
</evidence>
<dbReference type="Proteomes" id="UP000008366">
    <property type="component" value="Unassembled WGS sequence"/>
</dbReference>
<organism evidence="15 16">
    <name type="scientific">Kineosphaera limosa NBRC 100340</name>
    <dbReference type="NCBI Taxonomy" id="1184609"/>
    <lineage>
        <taxon>Bacteria</taxon>
        <taxon>Bacillati</taxon>
        <taxon>Actinomycetota</taxon>
        <taxon>Actinomycetes</taxon>
        <taxon>Micrococcales</taxon>
        <taxon>Dermatophilaceae</taxon>
        <taxon>Kineosphaera</taxon>
    </lineage>
</organism>
<evidence type="ECO:0000256" key="10">
    <source>
        <dbReference type="HAMAP-Rule" id="MF_02019"/>
    </source>
</evidence>
<sequence>MIPLTLAQLAAITGGTVHPAGGDGAPAAGDPGAVLVDGPVVTDAREAGPGSLYVARIGEHADGHGYVPQAVQTGAAAALVTRPVEALPHVLVPDVQEAFAAIATHVIDTQVQRVGLQVVGITGSSGKTTTKDLLAAVLERHAPTVANVGSLNSEVGVPLTVCRITADTRFLVLEMGARGIGHIRYLTDMTHPRIGVVLNVGSAHVGEFGSREVIAQAKAELVQALPPGGLAVLNADDPLVRAMAVAPDARTVFVGSAGAADVRATDVELMPTGCPQFTLHVGGQRHLVTMGLLGLHQVDNALAVAAVAAEAGMAPADIAQALSAARAASRWRMERVERADGVTILNDAYNANPESMAAALRTLAHLGAARQQTGDRPGRTWAVLGGMLELGPDGPRDHYEMGCLARELGIEEVLAVGALAEPIAAGAAGASAPDVRNTASAGQRDRCEARDSGTNVNTRSRCVSDTDAAFTLLQGELRHGDVVLLKSSRDSGLRLLGDRLASDKSEVGS</sequence>
<evidence type="ECO:0000256" key="1">
    <source>
        <dbReference type="ARBA" id="ARBA00022490"/>
    </source>
</evidence>
<dbReference type="AlphaFoldDB" id="K6VJC2"/>
<dbReference type="InterPro" id="IPR035911">
    <property type="entry name" value="MurE/MurF_N"/>
</dbReference>
<comment type="subcellular location">
    <subcellularLocation>
        <location evidence="10 11">Cytoplasm</location>
    </subcellularLocation>
</comment>
<dbReference type="SUPFAM" id="SSF53623">
    <property type="entry name" value="MurD-like peptide ligases, catalytic domain"/>
    <property type="match status" value="1"/>
</dbReference>
<comment type="function">
    <text evidence="10 11">Involved in cell wall formation. Catalyzes the final step in the synthesis of UDP-N-acetylmuramoyl-pentapeptide, the precursor of murein.</text>
</comment>
<dbReference type="GO" id="GO:0051301">
    <property type="term" value="P:cell division"/>
    <property type="evidence" value="ECO:0007669"/>
    <property type="project" value="UniProtKB-KW"/>
</dbReference>
<dbReference type="GO" id="GO:0005524">
    <property type="term" value="F:ATP binding"/>
    <property type="evidence" value="ECO:0007669"/>
    <property type="project" value="UniProtKB-UniRule"/>
</dbReference>
<dbReference type="InterPro" id="IPR005863">
    <property type="entry name" value="UDP-N-AcMur_synth"/>
</dbReference>
<evidence type="ECO:0000256" key="4">
    <source>
        <dbReference type="ARBA" id="ARBA00022741"/>
    </source>
</evidence>
<dbReference type="GO" id="GO:0071555">
    <property type="term" value="P:cell wall organization"/>
    <property type="evidence" value="ECO:0007669"/>
    <property type="project" value="UniProtKB-KW"/>
</dbReference>
<evidence type="ECO:0000256" key="3">
    <source>
        <dbReference type="ARBA" id="ARBA00022618"/>
    </source>
</evidence>
<dbReference type="EC" id="6.3.2.10" evidence="10 11"/>
<dbReference type="InterPro" id="IPR036565">
    <property type="entry name" value="Mur-like_cat_sf"/>
</dbReference>
<dbReference type="eggNOG" id="COG0770">
    <property type="taxonomic scope" value="Bacteria"/>
</dbReference>
<reference evidence="15 16" key="1">
    <citation type="submission" date="2012-08" db="EMBL/GenBank/DDBJ databases">
        <title>Whole genome shotgun sequence of Kineosphaera limosa NBRC 100340.</title>
        <authorList>
            <person name="Yoshida I."/>
            <person name="Isaki S."/>
            <person name="Hosoyama A."/>
            <person name="Tsuchikane K."/>
            <person name="Katsumata H."/>
            <person name="Ando Y."/>
            <person name="Ohji S."/>
            <person name="Hamada M."/>
            <person name="Tamura T."/>
            <person name="Yamazoe A."/>
            <person name="Yamazaki S."/>
            <person name="Fujita N."/>
        </authorList>
    </citation>
    <scope>NUCLEOTIDE SEQUENCE [LARGE SCALE GENOMIC DNA]</scope>
    <source>
        <strain evidence="15 16">NBRC 100340</strain>
    </source>
</reference>
<dbReference type="SUPFAM" id="SSF63418">
    <property type="entry name" value="MurE/MurF N-terminal domain"/>
    <property type="match status" value="1"/>
</dbReference>
<dbReference type="NCBIfam" id="TIGR01143">
    <property type="entry name" value="murF"/>
    <property type="match status" value="1"/>
</dbReference>
<dbReference type="Gene3D" id="3.40.1190.10">
    <property type="entry name" value="Mur-like, catalytic domain"/>
    <property type="match status" value="1"/>
</dbReference>
<dbReference type="GO" id="GO:0005737">
    <property type="term" value="C:cytoplasm"/>
    <property type="evidence" value="ECO:0007669"/>
    <property type="project" value="UniProtKB-SubCell"/>
</dbReference>
<evidence type="ECO:0000256" key="11">
    <source>
        <dbReference type="RuleBase" id="RU004136"/>
    </source>
</evidence>
<dbReference type="InterPro" id="IPR036615">
    <property type="entry name" value="Mur_ligase_C_dom_sf"/>
</dbReference>
<dbReference type="STRING" id="1184609.KILIM_034_00520"/>
<evidence type="ECO:0000256" key="8">
    <source>
        <dbReference type="ARBA" id="ARBA00023306"/>
    </source>
</evidence>
<dbReference type="EMBL" id="BAHD01000034">
    <property type="protein sequence ID" value="GAB96303.1"/>
    <property type="molecule type" value="Genomic_DNA"/>
</dbReference>
<dbReference type="RefSeq" id="WP_006592835.1">
    <property type="nucleotide sequence ID" value="NZ_BAHD01000034.1"/>
</dbReference>
<keyword evidence="4 10" id="KW-0547">Nucleotide-binding</keyword>
<dbReference type="GO" id="GO:0047480">
    <property type="term" value="F:UDP-N-acetylmuramoyl-tripeptide-D-alanyl-D-alanine ligase activity"/>
    <property type="evidence" value="ECO:0007669"/>
    <property type="project" value="UniProtKB-UniRule"/>
</dbReference>
<dbReference type="InterPro" id="IPR004101">
    <property type="entry name" value="Mur_ligase_C"/>
</dbReference>
<evidence type="ECO:0000256" key="6">
    <source>
        <dbReference type="ARBA" id="ARBA00022960"/>
    </source>
</evidence>
<accession>K6VJC2</accession>
<dbReference type="Gene3D" id="3.90.190.20">
    <property type="entry name" value="Mur ligase, C-terminal domain"/>
    <property type="match status" value="1"/>
</dbReference>
<evidence type="ECO:0000259" key="13">
    <source>
        <dbReference type="Pfam" id="PF02875"/>
    </source>
</evidence>
<dbReference type="GO" id="GO:0008766">
    <property type="term" value="F:UDP-N-acetylmuramoylalanyl-D-glutamyl-2,6-diaminopimelate-D-alanyl-D-alanine ligase activity"/>
    <property type="evidence" value="ECO:0007669"/>
    <property type="project" value="RHEA"/>
</dbReference>
<gene>
    <name evidence="10 15" type="primary">murF</name>
    <name evidence="15" type="ORF">KILIM_034_00520</name>
</gene>
<dbReference type="HAMAP" id="MF_02019">
    <property type="entry name" value="MurF"/>
    <property type="match status" value="1"/>
</dbReference>
<dbReference type="PANTHER" id="PTHR43024">
    <property type="entry name" value="UDP-N-ACETYLMURAMOYL-TRIPEPTIDE--D-ALANYL-D-ALANINE LIGASE"/>
    <property type="match status" value="1"/>
</dbReference>
<feature type="binding site" evidence="10">
    <location>
        <begin position="123"/>
        <end position="129"/>
    </location>
    <ligand>
        <name>ATP</name>
        <dbReference type="ChEBI" id="CHEBI:30616"/>
    </ligand>
</feature>
<dbReference type="Pfam" id="PF08245">
    <property type="entry name" value="Mur_ligase_M"/>
    <property type="match status" value="1"/>
</dbReference>
<evidence type="ECO:0000256" key="5">
    <source>
        <dbReference type="ARBA" id="ARBA00022840"/>
    </source>
</evidence>
<dbReference type="OrthoDB" id="9800958at2"/>
<keyword evidence="2 10" id="KW-0436">Ligase</keyword>
<dbReference type="PANTHER" id="PTHR43024:SF1">
    <property type="entry name" value="UDP-N-ACETYLMURAMOYL-TRIPEPTIDE--D-ALANYL-D-ALANINE LIGASE"/>
    <property type="match status" value="1"/>
</dbReference>
<evidence type="ECO:0000256" key="2">
    <source>
        <dbReference type="ARBA" id="ARBA00022598"/>
    </source>
</evidence>
<dbReference type="GO" id="GO:0009252">
    <property type="term" value="P:peptidoglycan biosynthetic process"/>
    <property type="evidence" value="ECO:0007669"/>
    <property type="project" value="UniProtKB-UniRule"/>
</dbReference>
<keyword evidence="1 10" id="KW-0963">Cytoplasm</keyword>
<proteinExistence type="inferred from homology"/>
<keyword evidence="8 10" id="KW-0131">Cell cycle</keyword>
<keyword evidence="6 10" id="KW-0133">Cell shape</keyword>
<name>K6VJC2_9MICO</name>
<protein>
    <recommendedName>
        <fullName evidence="10 11">UDP-N-acetylmuramoyl-tripeptide--D-alanyl-D-alanine ligase</fullName>
        <ecNumber evidence="10 11">6.3.2.10</ecNumber>
    </recommendedName>
    <alternativeName>
        <fullName evidence="10">D-alanyl-D-alanine-adding enzyme</fullName>
    </alternativeName>
</protein>
<dbReference type="InterPro" id="IPR051046">
    <property type="entry name" value="MurCDEF_CellWall_CoF430Synth"/>
</dbReference>
<keyword evidence="5 10" id="KW-0067">ATP-binding</keyword>
<feature type="domain" description="Mur ligase C-terminal" evidence="13">
    <location>
        <begin position="332"/>
        <end position="489"/>
    </location>
</feature>
<keyword evidence="16" id="KW-1185">Reference proteome</keyword>
<dbReference type="InterPro" id="IPR013221">
    <property type="entry name" value="Mur_ligase_cen"/>
</dbReference>
<evidence type="ECO:0000256" key="12">
    <source>
        <dbReference type="SAM" id="MobiDB-lite"/>
    </source>
</evidence>
<dbReference type="Pfam" id="PF02875">
    <property type="entry name" value="Mur_ligase_C"/>
    <property type="match status" value="1"/>
</dbReference>
<comment type="pathway">
    <text evidence="10 11">Cell wall biogenesis; peptidoglycan biosynthesis.</text>
</comment>
<keyword evidence="9 10" id="KW-0961">Cell wall biogenesis/degradation</keyword>
<dbReference type="Gene3D" id="3.40.1390.10">
    <property type="entry name" value="MurE/MurF, N-terminal domain"/>
    <property type="match status" value="1"/>
</dbReference>
<evidence type="ECO:0000259" key="14">
    <source>
        <dbReference type="Pfam" id="PF08245"/>
    </source>
</evidence>
<keyword evidence="3 10" id="KW-0132">Cell division</keyword>
<comment type="catalytic activity">
    <reaction evidence="10 11">
        <text>D-alanyl-D-alanine + UDP-N-acetyl-alpha-D-muramoyl-L-alanyl-gamma-D-glutamyl-meso-2,6-diaminopimelate + ATP = UDP-N-acetyl-alpha-D-muramoyl-L-alanyl-gamma-D-glutamyl-meso-2,6-diaminopimeloyl-D-alanyl-D-alanine + ADP + phosphate + H(+)</text>
        <dbReference type="Rhea" id="RHEA:28374"/>
        <dbReference type="ChEBI" id="CHEBI:15378"/>
        <dbReference type="ChEBI" id="CHEBI:30616"/>
        <dbReference type="ChEBI" id="CHEBI:43474"/>
        <dbReference type="ChEBI" id="CHEBI:57822"/>
        <dbReference type="ChEBI" id="CHEBI:61386"/>
        <dbReference type="ChEBI" id="CHEBI:83905"/>
        <dbReference type="ChEBI" id="CHEBI:456216"/>
        <dbReference type="EC" id="6.3.2.10"/>
    </reaction>
</comment>
<dbReference type="SUPFAM" id="SSF53244">
    <property type="entry name" value="MurD-like peptide ligases, peptide-binding domain"/>
    <property type="match status" value="1"/>
</dbReference>
<evidence type="ECO:0000256" key="7">
    <source>
        <dbReference type="ARBA" id="ARBA00022984"/>
    </source>
</evidence>
<keyword evidence="7 10" id="KW-0573">Peptidoglycan synthesis</keyword>
<evidence type="ECO:0000313" key="16">
    <source>
        <dbReference type="Proteomes" id="UP000008366"/>
    </source>
</evidence>
<feature type="domain" description="Mur ligase central" evidence="14">
    <location>
        <begin position="121"/>
        <end position="308"/>
    </location>
</feature>
<dbReference type="UniPathway" id="UPA00219"/>
<dbReference type="GO" id="GO:0008360">
    <property type="term" value="P:regulation of cell shape"/>
    <property type="evidence" value="ECO:0007669"/>
    <property type="project" value="UniProtKB-KW"/>
</dbReference>